<feature type="domain" description="CAAX prenyl protease 2/Lysostaphin resistance protein A-like" evidence="2">
    <location>
        <begin position="158"/>
        <end position="249"/>
    </location>
</feature>
<keyword evidence="3" id="KW-0482">Metalloprotease</keyword>
<keyword evidence="1" id="KW-0812">Transmembrane</keyword>
<proteinExistence type="predicted"/>
<keyword evidence="4" id="KW-1185">Reference proteome</keyword>
<feature type="transmembrane region" description="Helical" evidence="1">
    <location>
        <begin position="120"/>
        <end position="139"/>
    </location>
</feature>
<reference evidence="3" key="1">
    <citation type="submission" date="2022-10" db="EMBL/GenBank/DDBJ databases">
        <title>Rhodococcus sp.75.</title>
        <authorList>
            <person name="Sun M."/>
        </authorList>
    </citation>
    <scope>NUCLEOTIDE SEQUENCE</scope>
    <source>
        <strain evidence="3">75</strain>
    </source>
</reference>
<dbReference type="EMBL" id="CP110615">
    <property type="protein sequence ID" value="UZJ24583.1"/>
    <property type="molecule type" value="Genomic_DNA"/>
</dbReference>
<name>A0ABY6P043_9NOCA</name>
<dbReference type="GO" id="GO:0008237">
    <property type="term" value="F:metallopeptidase activity"/>
    <property type="evidence" value="ECO:0007669"/>
    <property type="project" value="UniProtKB-KW"/>
</dbReference>
<gene>
    <name evidence="3" type="ORF">RHODO2019_15875</name>
</gene>
<keyword evidence="3" id="KW-0378">Hydrolase</keyword>
<evidence type="ECO:0000256" key="1">
    <source>
        <dbReference type="SAM" id="Phobius"/>
    </source>
</evidence>
<keyword evidence="3" id="KW-0645">Protease</keyword>
<feature type="transmembrane region" description="Helical" evidence="1">
    <location>
        <begin position="25"/>
        <end position="46"/>
    </location>
</feature>
<dbReference type="Pfam" id="PF02517">
    <property type="entry name" value="Rce1-like"/>
    <property type="match status" value="1"/>
</dbReference>
<feature type="transmembrane region" description="Helical" evidence="1">
    <location>
        <begin position="77"/>
        <end position="99"/>
    </location>
</feature>
<dbReference type="Proteomes" id="UP001164965">
    <property type="component" value="Chromosome"/>
</dbReference>
<accession>A0ABY6P043</accession>
<sequence length="265" mass="28285">MLAAWLQPPRSDVAVVTDPRERRGLWIEVTLVLLVTLGMSGLRSLVSLLDSLASTVPLAQQTVAINVPQARAGYLDLVGQLLSVTRLVAWGALGIFLLWRSRFTLASLGLDRTRPGRDGAWGAGLAALVGIPGLGLYLVARALDLNLNVAPSTLNSAWWTVPVLVLSAAANAWAEEALIVAYLLTRLRQLGAGGNGSLLASAVLRGSYHLYQGFGGFVGNVVLGLVFGRLWQRTGRLWPLVVGHTIIDVVAFVGYALLAPHVSWL</sequence>
<feature type="transmembrane region" description="Helical" evidence="1">
    <location>
        <begin position="210"/>
        <end position="231"/>
    </location>
</feature>
<keyword evidence="1" id="KW-0472">Membrane</keyword>
<evidence type="ECO:0000313" key="4">
    <source>
        <dbReference type="Proteomes" id="UP001164965"/>
    </source>
</evidence>
<feature type="transmembrane region" description="Helical" evidence="1">
    <location>
        <begin position="237"/>
        <end position="258"/>
    </location>
</feature>
<organism evidence="3 4">
    <name type="scientific">Rhodococcus antarcticus</name>
    <dbReference type="NCBI Taxonomy" id="2987751"/>
    <lineage>
        <taxon>Bacteria</taxon>
        <taxon>Bacillati</taxon>
        <taxon>Actinomycetota</taxon>
        <taxon>Actinomycetes</taxon>
        <taxon>Mycobacteriales</taxon>
        <taxon>Nocardiaceae</taxon>
        <taxon>Rhodococcus</taxon>
    </lineage>
</organism>
<evidence type="ECO:0000313" key="3">
    <source>
        <dbReference type="EMBL" id="UZJ24583.1"/>
    </source>
</evidence>
<keyword evidence="1" id="KW-1133">Transmembrane helix</keyword>
<dbReference type="InterPro" id="IPR003675">
    <property type="entry name" value="Rce1/LyrA-like_dom"/>
</dbReference>
<protein>
    <submittedName>
        <fullName evidence="3">CPBP family intramembrane metalloprotease</fullName>
    </submittedName>
</protein>
<evidence type="ECO:0000259" key="2">
    <source>
        <dbReference type="Pfam" id="PF02517"/>
    </source>
</evidence>